<reference evidence="4 5" key="1">
    <citation type="submission" date="2015-12" db="EMBL/GenBank/DDBJ databases">
        <title>Genome sequence of the marine Rhodobacteraceae strain O3.65, Candidatus Tritonibacter horizontis.</title>
        <authorList>
            <person name="Poehlein A."/>
            <person name="Giebel H.A."/>
            <person name="Voget S."/>
            <person name="Brinkhoff T."/>
        </authorList>
    </citation>
    <scope>NUCLEOTIDE SEQUENCE [LARGE SCALE GENOMIC DNA]</scope>
    <source>
        <strain evidence="4 5">O3.65</strain>
    </source>
</reference>
<dbReference type="OrthoDB" id="9790577at2"/>
<comment type="caution">
    <text evidence="4">The sequence shown here is derived from an EMBL/GenBank/DDBJ whole genome shotgun (WGS) entry which is preliminary data.</text>
</comment>
<keyword evidence="3" id="KW-0472">Membrane</keyword>
<keyword evidence="3" id="KW-1133">Transmembrane helix</keyword>
<keyword evidence="5" id="KW-1185">Reference proteome</keyword>
<dbReference type="Gene3D" id="1.20.120.1760">
    <property type="match status" value="1"/>
</dbReference>
<evidence type="ECO:0000313" key="5">
    <source>
        <dbReference type="Proteomes" id="UP000068382"/>
    </source>
</evidence>
<evidence type="ECO:0000256" key="3">
    <source>
        <dbReference type="SAM" id="Phobius"/>
    </source>
</evidence>
<organism evidence="4 5">
    <name type="scientific">Tritonibacter horizontis</name>
    <dbReference type="NCBI Taxonomy" id="1768241"/>
    <lineage>
        <taxon>Bacteria</taxon>
        <taxon>Pseudomonadati</taxon>
        <taxon>Pseudomonadota</taxon>
        <taxon>Alphaproteobacteria</taxon>
        <taxon>Rhodobacterales</taxon>
        <taxon>Paracoccaceae</taxon>
        <taxon>Tritonibacter</taxon>
    </lineage>
</organism>
<evidence type="ECO:0000313" key="4">
    <source>
        <dbReference type="EMBL" id="KUP93179.1"/>
    </source>
</evidence>
<comment type="similarity">
    <text evidence="2">Belongs to the CDP-alcohol phosphatidyltransferase class-I family.</text>
</comment>
<accession>A0A132BXP7</accession>
<feature type="transmembrane region" description="Helical" evidence="3">
    <location>
        <begin position="110"/>
        <end position="132"/>
    </location>
</feature>
<dbReference type="Pfam" id="PF01066">
    <property type="entry name" value="CDP-OH_P_transf"/>
    <property type="match status" value="1"/>
</dbReference>
<feature type="transmembrane region" description="Helical" evidence="3">
    <location>
        <begin position="178"/>
        <end position="201"/>
    </location>
</feature>
<dbReference type="GO" id="GO:0008654">
    <property type="term" value="P:phospholipid biosynthetic process"/>
    <property type="evidence" value="ECO:0007669"/>
    <property type="project" value="InterPro"/>
</dbReference>
<protein>
    <submittedName>
        <fullName evidence="4">Inner membrane protein YnjF</fullName>
    </submittedName>
</protein>
<dbReference type="GO" id="GO:0016020">
    <property type="term" value="C:membrane"/>
    <property type="evidence" value="ECO:0007669"/>
    <property type="project" value="InterPro"/>
</dbReference>
<dbReference type="PROSITE" id="PS00379">
    <property type="entry name" value="CDP_ALCOHOL_P_TRANSF"/>
    <property type="match status" value="1"/>
</dbReference>
<keyword evidence="1 2" id="KW-0808">Transferase</keyword>
<evidence type="ECO:0000256" key="2">
    <source>
        <dbReference type="RuleBase" id="RU003750"/>
    </source>
</evidence>
<name>A0A132BXP7_9RHOB</name>
<dbReference type="InterPro" id="IPR048254">
    <property type="entry name" value="CDP_ALCOHOL_P_TRANSF_CS"/>
</dbReference>
<dbReference type="GO" id="GO:0016780">
    <property type="term" value="F:phosphotransferase activity, for other substituted phosphate groups"/>
    <property type="evidence" value="ECO:0007669"/>
    <property type="project" value="InterPro"/>
</dbReference>
<dbReference type="AlphaFoldDB" id="A0A132BXP7"/>
<dbReference type="Proteomes" id="UP000068382">
    <property type="component" value="Unassembled WGS sequence"/>
</dbReference>
<proteinExistence type="inferred from homology"/>
<feature type="transmembrane region" description="Helical" evidence="3">
    <location>
        <begin position="80"/>
        <end position="104"/>
    </location>
</feature>
<gene>
    <name evidence="4" type="primary">ynjF</name>
    <name evidence="4" type="ORF">TRIHO_19360</name>
</gene>
<keyword evidence="3" id="KW-0812">Transmembrane</keyword>
<dbReference type="InterPro" id="IPR000462">
    <property type="entry name" value="CDP-OH_P_trans"/>
</dbReference>
<evidence type="ECO:0000256" key="1">
    <source>
        <dbReference type="ARBA" id="ARBA00022679"/>
    </source>
</evidence>
<sequence>MFDAKIRPRIDPPLNALGRGLAARGVSANQVTLVGLALGLLAALLIAQGAPGLALLPLLLSRLADGVDGAVARAGRPSDFGGYLDIVCDFVFYGAVPLGFVALAPATHGLAGAFLLCSFYANGASFLGYAVLAEKRQMKTDARGVKTLYFTGGLLEGAETIGFFVLLCLWPAGFVPLAYVFGTLCFVTALSRVLLAARVFAD</sequence>
<dbReference type="InterPro" id="IPR043130">
    <property type="entry name" value="CDP-OH_PTrfase_TM_dom"/>
</dbReference>
<dbReference type="PATRIC" id="fig|1768241.3.peg.2035"/>
<feature type="transmembrane region" description="Helical" evidence="3">
    <location>
        <begin position="153"/>
        <end position="172"/>
    </location>
</feature>
<dbReference type="EMBL" id="LPUY01000058">
    <property type="protein sequence ID" value="KUP93179.1"/>
    <property type="molecule type" value="Genomic_DNA"/>
</dbReference>
<dbReference type="RefSeq" id="WP_068242522.1">
    <property type="nucleotide sequence ID" value="NZ_LPUY01000058.1"/>
</dbReference>
<feature type="transmembrane region" description="Helical" evidence="3">
    <location>
        <begin position="33"/>
        <end position="60"/>
    </location>
</feature>